<name>A0ACC2WNI4_9TREE</name>
<evidence type="ECO:0000313" key="1">
    <source>
        <dbReference type="EMBL" id="KAJ9113318.1"/>
    </source>
</evidence>
<sequence>MLKAQEKATKRRRHKNSKFGCPNCKKRRVKCSEDLPSCLNCIKHKTRCGYLDYTEEQLDELRAAKASLVASATSTSTGSKSELAEIDLKQLTLSRHESRGSYALSKVSPPAIKVDSPANSGSGDSFDSNPAANEPDQEPSPPQDHPVEEIGNGSVMDLDQDFDQTHFLSAKNYTLDSGVNDVFNFQAQHVTQDFDNIMSAENFEGQPIIYPVYSIHNSAGISRDLSSTPANSSFRPTRDIFNSSALGYESSSFVNDSGYDTMELDTYDKLPNAMIHPVSFEKKPRTRVDYEKGLYTFLFSVGASIANGTCPLPDIRHLFHLWLNYFISMLIRSEMMFSCLLNLTTNYLISNCLNPNQRTVAGFTELVDRTKQNNALIIVSIKHYAKVIKDLRDFLNKNEDPETCSTVSYILSLMSIYDPEATLNSINCFRDGLFSVLSYNLNLAAKNGAKAPTLIPAHMQLMINIERSVYHPSYDPTFLNEFREKYIRFGEILRSVNSNTSLTQMLTSKYNELYSFLNLVIDNIIEEISGSYDNVEHQQKILFKLMQKWAISYPIRFLVVNASSDPLEKILALFYKVFKKALYSIFPQVKYFFLRDFDSPLMLDVVITRSDFEIFKSEIDQPLNLCCNPDLYDVHKHELKSLSGYLIRLVTFLQKRIMIIYRMAVQEDSKKLFPITDVRKWRALITDISRVRSDFAAALSLLEVPVTSFTTTLLKPHHYPRRSAEQLQPEHTYDEVDFLTLKPNCLLDADFDPFLQ</sequence>
<evidence type="ECO:0000313" key="2">
    <source>
        <dbReference type="Proteomes" id="UP001241377"/>
    </source>
</evidence>
<proteinExistence type="predicted"/>
<gene>
    <name evidence="1" type="ORF">QFC19_000236</name>
</gene>
<keyword evidence="2" id="KW-1185">Reference proteome</keyword>
<dbReference type="EMBL" id="JASBWR010000002">
    <property type="protein sequence ID" value="KAJ9113318.1"/>
    <property type="molecule type" value="Genomic_DNA"/>
</dbReference>
<dbReference type="Proteomes" id="UP001241377">
    <property type="component" value="Unassembled WGS sequence"/>
</dbReference>
<comment type="caution">
    <text evidence="1">The sequence shown here is derived from an EMBL/GenBank/DDBJ whole genome shotgun (WGS) entry which is preliminary data.</text>
</comment>
<protein>
    <submittedName>
        <fullName evidence="1">Uncharacterized protein</fullName>
    </submittedName>
</protein>
<reference evidence="1" key="1">
    <citation type="submission" date="2023-04" db="EMBL/GenBank/DDBJ databases">
        <title>Draft Genome sequencing of Naganishia species isolated from polar environments using Oxford Nanopore Technology.</title>
        <authorList>
            <person name="Leo P."/>
            <person name="Venkateswaran K."/>
        </authorList>
    </citation>
    <scope>NUCLEOTIDE SEQUENCE</scope>
    <source>
        <strain evidence="1">MNA-CCFEE 5261</strain>
    </source>
</reference>
<organism evidence="1 2">
    <name type="scientific">Naganishia cerealis</name>
    <dbReference type="NCBI Taxonomy" id="610337"/>
    <lineage>
        <taxon>Eukaryota</taxon>
        <taxon>Fungi</taxon>
        <taxon>Dikarya</taxon>
        <taxon>Basidiomycota</taxon>
        <taxon>Agaricomycotina</taxon>
        <taxon>Tremellomycetes</taxon>
        <taxon>Filobasidiales</taxon>
        <taxon>Filobasidiaceae</taxon>
        <taxon>Naganishia</taxon>
    </lineage>
</organism>
<accession>A0ACC2WNI4</accession>